<evidence type="ECO:0000256" key="1">
    <source>
        <dbReference type="SAM" id="MobiDB-lite"/>
    </source>
</evidence>
<organism evidence="2 3">
    <name type="scientific">Lepraria finkii</name>
    <dbReference type="NCBI Taxonomy" id="1340010"/>
    <lineage>
        <taxon>Eukaryota</taxon>
        <taxon>Fungi</taxon>
        <taxon>Dikarya</taxon>
        <taxon>Ascomycota</taxon>
        <taxon>Pezizomycotina</taxon>
        <taxon>Lecanoromycetes</taxon>
        <taxon>OSLEUM clade</taxon>
        <taxon>Lecanoromycetidae</taxon>
        <taxon>Lecanorales</taxon>
        <taxon>Lecanorineae</taxon>
        <taxon>Stereocaulaceae</taxon>
        <taxon>Lepraria</taxon>
    </lineage>
</organism>
<feature type="compositionally biased region" description="Acidic residues" evidence="1">
    <location>
        <begin position="261"/>
        <end position="271"/>
    </location>
</feature>
<gene>
    <name evidence="2" type="ORF">ABVK25_011911</name>
</gene>
<reference evidence="2 3" key="1">
    <citation type="submission" date="2024-09" db="EMBL/GenBank/DDBJ databases">
        <title>Rethinking Asexuality: The Enigmatic Case of Functional Sexual Genes in Lepraria (Stereocaulaceae).</title>
        <authorList>
            <person name="Doellman M."/>
            <person name="Sun Y."/>
            <person name="Barcenas-Pena A."/>
            <person name="Lumbsch H.T."/>
            <person name="Grewe F."/>
        </authorList>
    </citation>
    <scope>NUCLEOTIDE SEQUENCE [LARGE SCALE GENOMIC DNA]</scope>
    <source>
        <strain evidence="2 3">Grewe 0041</strain>
    </source>
</reference>
<accession>A0ABR4AJL0</accession>
<dbReference type="PANTHER" id="PTHR37535:SF3">
    <property type="entry name" value="FLUG DOMAIN-CONTAINING PROTEIN"/>
    <property type="match status" value="1"/>
</dbReference>
<feature type="region of interest" description="Disordered" evidence="1">
    <location>
        <begin position="232"/>
        <end position="273"/>
    </location>
</feature>
<feature type="region of interest" description="Disordered" evidence="1">
    <location>
        <begin position="180"/>
        <end position="202"/>
    </location>
</feature>
<protein>
    <submittedName>
        <fullName evidence="2">Uncharacterized protein</fullName>
    </submittedName>
</protein>
<evidence type="ECO:0000313" key="3">
    <source>
        <dbReference type="Proteomes" id="UP001590951"/>
    </source>
</evidence>
<proteinExistence type="predicted"/>
<sequence length="364" mass="41777">RQELEAQGRTNPKASDNTKKSLASILKKWSRFCGEFNHDSEAFPTEAQVPDFKIFWRWTLDHYKRIKTASSLKNYWRVLRMHILDKADRDFNQCERRDIHNYLNLLIDEYSLRTVPKKKPVIDLDDLYLLLYTHWVLDNRTYADKRQRVQVAAGLLAAAFFGYRPCLLFNTRVKLDEGLNEPADNHPVADGQSDGKNELDDINMDAGRDLQRKRVGDIAMAVDYDRTFDSDSHTAYDGDSGSDSSTACESDNDSDSSSVYDPDEEDCDTDDNCGAGPEKTRAFLYRHFTIIFVPNKTPGKANIVFMKATLLYTKGEDNNLRIKTLVIDREDNDPIFSLLDYLISLTVNNDTFEAESAKDMQNIF</sequence>
<dbReference type="PANTHER" id="PTHR37535">
    <property type="entry name" value="FLUG DOMAIN PROTEIN"/>
    <property type="match status" value="1"/>
</dbReference>
<dbReference type="EMBL" id="JBHFEH010000127">
    <property type="protein sequence ID" value="KAL2045959.1"/>
    <property type="molecule type" value="Genomic_DNA"/>
</dbReference>
<keyword evidence="3" id="KW-1185">Reference proteome</keyword>
<feature type="non-terminal residue" evidence="2">
    <location>
        <position position="1"/>
    </location>
</feature>
<name>A0ABR4AJL0_9LECA</name>
<comment type="caution">
    <text evidence="2">The sequence shown here is derived from an EMBL/GenBank/DDBJ whole genome shotgun (WGS) entry which is preliminary data.</text>
</comment>
<dbReference type="Proteomes" id="UP001590951">
    <property type="component" value="Unassembled WGS sequence"/>
</dbReference>
<evidence type="ECO:0000313" key="2">
    <source>
        <dbReference type="EMBL" id="KAL2045959.1"/>
    </source>
</evidence>